<keyword evidence="5" id="KW-0547">Nucleotide-binding</keyword>
<keyword evidence="7" id="KW-0067">ATP-binding</keyword>
<accession>A0A410W6N5</accession>
<dbReference type="InterPro" id="IPR000550">
    <property type="entry name" value="Hppk"/>
</dbReference>
<evidence type="ECO:0000256" key="3">
    <source>
        <dbReference type="ARBA" id="ARBA00013253"/>
    </source>
</evidence>
<dbReference type="EMBL" id="CP035299">
    <property type="protein sequence ID" value="QAU51623.1"/>
    <property type="molecule type" value="Genomic_DNA"/>
</dbReference>
<comment type="pathway">
    <text evidence="2">Cofactor biosynthesis; tetrahydrofolate biosynthesis; 2-amino-4-hydroxy-6-hydroxymethyl-7,8-dihydropteridine diphosphate from 7,8-dihydroneopterin triphosphate: step 4/4.</text>
</comment>
<keyword evidence="8" id="KW-0289">Folate biosynthesis</keyword>
<dbReference type="GO" id="GO:0046654">
    <property type="term" value="P:tetrahydrofolate biosynthetic process"/>
    <property type="evidence" value="ECO:0007669"/>
    <property type="project" value="UniProtKB-UniPathway"/>
</dbReference>
<evidence type="ECO:0000256" key="7">
    <source>
        <dbReference type="ARBA" id="ARBA00022840"/>
    </source>
</evidence>
<evidence type="ECO:0000313" key="10">
    <source>
        <dbReference type="Proteomes" id="UP000288929"/>
    </source>
</evidence>
<dbReference type="GO" id="GO:0005524">
    <property type="term" value="F:ATP binding"/>
    <property type="evidence" value="ECO:0007669"/>
    <property type="project" value="UniProtKB-KW"/>
</dbReference>
<evidence type="ECO:0000256" key="2">
    <source>
        <dbReference type="ARBA" id="ARBA00005051"/>
    </source>
</evidence>
<dbReference type="PANTHER" id="PTHR43071">
    <property type="entry name" value="2-AMINO-4-HYDROXY-6-HYDROXYMETHYLDIHYDROPTERIDINE PYROPHOSPHOKINASE"/>
    <property type="match status" value="1"/>
</dbReference>
<dbReference type="GO" id="GO:0003848">
    <property type="term" value="F:2-amino-4-hydroxy-6-hydroxymethyldihydropteridine diphosphokinase activity"/>
    <property type="evidence" value="ECO:0007669"/>
    <property type="project" value="UniProtKB-EC"/>
</dbReference>
<dbReference type="NCBIfam" id="TIGR01498">
    <property type="entry name" value="folK"/>
    <property type="match status" value="1"/>
</dbReference>
<dbReference type="GO" id="GO:0016301">
    <property type="term" value="F:kinase activity"/>
    <property type="evidence" value="ECO:0007669"/>
    <property type="project" value="UniProtKB-KW"/>
</dbReference>
<dbReference type="UniPathway" id="UPA00077">
    <property type="reaction ID" value="UER00155"/>
</dbReference>
<evidence type="ECO:0000313" key="9">
    <source>
        <dbReference type="EMBL" id="QAU51623.1"/>
    </source>
</evidence>
<gene>
    <name evidence="9" type="primary">folK</name>
    <name evidence="9" type="ORF">CPELA_01620</name>
</gene>
<dbReference type="GO" id="GO:0046656">
    <property type="term" value="P:folic acid biosynthetic process"/>
    <property type="evidence" value="ECO:0007669"/>
    <property type="project" value="UniProtKB-KW"/>
</dbReference>
<dbReference type="Gene3D" id="3.30.70.560">
    <property type="entry name" value="7,8-Dihydro-6-hydroxymethylpterin-pyrophosphokinase HPPK"/>
    <property type="match status" value="1"/>
</dbReference>
<dbReference type="Proteomes" id="UP000288929">
    <property type="component" value="Chromosome"/>
</dbReference>
<dbReference type="AlphaFoldDB" id="A0A410W6N5"/>
<sequence length="160" mass="17788">MAQALLSIGSNVGDSAALLRGVRDAFGTQVLGASSLYRTPPWGVLDQPDFFNAALLISVDDTPEQLLLRCQELEAQANRVREQRWGPRTLDVDIIQMHVDGEEVRSEDPHLTLPHPRAHLRAFVLLPWLEIQPDATLGGRRIADVLAEVDREGIERVEPL</sequence>
<dbReference type="InterPro" id="IPR035907">
    <property type="entry name" value="Hppk_sf"/>
</dbReference>
<dbReference type="CDD" id="cd00483">
    <property type="entry name" value="HPPK"/>
    <property type="match status" value="1"/>
</dbReference>
<keyword evidence="4 9" id="KW-0808">Transferase</keyword>
<dbReference type="PANTHER" id="PTHR43071:SF1">
    <property type="entry name" value="2-AMINO-4-HYDROXY-6-HYDROXYMETHYLDIHYDROPTERIDINE PYROPHOSPHOKINASE"/>
    <property type="match status" value="1"/>
</dbReference>
<dbReference type="KEGG" id="cpeg:CPELA_01620"/>
<evidence type="ECO:0000256" key="8">
    <source>
        <dbReference type="ARBA" id="ARBA00022909"/>
    </source>
</evidence>
<keyword evidence="10" id="KW-1185">Reference proteome</keyword>
<proteinExistence type="predicted"/>
<reference evidence="9 10" key="1">
    <citation type="submission" date="2019-01" db="EMBL/GenBank/DDBJ databases">
        <authorList>
            <person name="Ruckert C."/>
            <person name="Busche T."/>
            <person name="Kalinowski J."/>
        </authorList>
    </citation>
    <scope>NUCLEOTIDE SEQUENCE [LARGE SCALE GENOMIC DNA]</scope>
    <source>
        <strain evidence="9 10">136/3</strain>
    </source>
</reference>
<dbReference type="OrthoDB" id="9808041at2"/>
<dbReference type="RefSeq" id="WP_128889185.1">
    <property type="nucleotide sequence ID" value="NZ_BMCX01000004.1"/>
</dbReference>
<evidence type="ECO:0000256" key="5">
    <source>
        <dbReference type="ARBA" id="ARBA00022741"/>
    </source>
</evidence>
<organism evidence="9 10">
    <name type="scientific">Corynebacterium pelargi</name>
    <dbReference type="NCBI Taxonomy" id="1471400"/>
    <lineage>
        <taxon>Bacteria</taxon>
        <taxon>Bacillati</taxon>
        <taxon>Actinomycetota</taxon>
        <taxon>Actinomycetes</taxon>
        <taxon>Mycobacteriales</taxon>
        <taxon>Corynebacteriaceae</taxon>
        <taxon>Corynebacterium</taxon>
    </lineage>
</organism>
<keyword evidence="6 9" id="KW-0418">Kinase</keyword>
<dbReference type="EC" id="2.7.6.3" evidence="3"/>
<evidence type="ECO:0000256" key="1">
    <source>
        <dbReference type="ARBA" id="ARBA00000198"/>
    </source>
</evidence>
<evidence type="ECO:0000256" key="6">
    <source>
        <dbReference type="ARBA" id="ARBA00022777"/>
    </source>
</evidence>
<comment type="catalytic activity">
    <reaction evidence="1">
        <text>6-hydroxymethyl-7,8-dihydropterin + ATP = (7,8-dihydropterin-6-yl)methyl diphosphate + AMP + H(+)</text>
        <dbReference type="Rhea" id="RHEA:11412"/>
        <dbReference type="ChEBI" id="CHEBI:15378"/>
        <dbReference type="ChEBI" id="CHEBI:30616"/>
        <dbReference type="ChEBI" id="CHEBI:44841"/>
        <dbReference type="ChEBI" id="CHEBI:72950"/>
        <dbReference type="ChEBI" id="CHEBI:456215"/>
        <dbReference type="EC" id="2.7.6.3"/>
    </reaction>
</comment>
<evidence type="ECO:0000256" key="4">
    <source>
        <dbReference type="ARBA" id="ARBA00022679"/>
    </source>
</evidence>
<dbReference type="SUPFAM" id="SSF55083">
    <property type="entry name" value="6-hydroxymethyl-7,8-dihydropterin pyrophosphokinase, HPPK"/>
    <property type="match status" value="1"/>
</dbReference>
<name>A0A410W6N5_9CORY</name>
<dbReference type="PROSITE" id="PS00794">
    <property type="entry name" value="HPPK"/>
    <property type="match status" value="1"/>
</dbReference>
<protein>
    <recommendedName>
        <fullName evidence="3">2-amino-4-hydroxy-6-hydroxymethyldihydropteridine diphosphokinase</fullName>
        <ecNumber evidence="3">2.7.6.3</ecNumber>
    </recommendedName>
</protein>
<dbReference type="Pfam" id="PF01288">
    <property type="entry name" value="HPPK"/>
    <property type="match status" value="1"/>
</dbReference>